<dbReference type="AlphaFoldDB" id="A0A4Q1K384"/>
<evidence type="ECO:0000313" key="2">
    <source>
        <dbReference type="Proteomes" id="UP000290283"/>
    </source>
</evidence>
<sequence length="185" mass="21996">MKEGKFRPHPNSLKNTFCVFYESDLSEIKEKKSDFESESGSTYYYTEIGMYRLSNHWGRLANSKWRLVSNNVANNSKVKLGFANWNDFYPDNKTDALYYLDYDSDKREILYQHKNNPDYDGIAVLRTSEETMKRIKTARNILNLTNWARYFDDWDIEELRIIVIDKLIHTNSTIEKIKKELYGSK</sequence>
<dbReference type="EMBL" id="SBKO01000006">
    <property type="protein sequence ID" value="RXR16349.1"/>
    <property type="molecule type" value="Genomic_DNA"/>
</dbReference>
<dbReference type="Proteomes" id="UP000290283">
    <property type="component" value="Unassembled WGS sequence"/>
</dbReference>
<name>A0A4Q1K384_9FLAO</name>
<reference evidence="2" key="1">
    <citation type="submission" date="2019-01" db="EMBL/GenBank/DDBJ databases">
        <title>Cytophagaceae bacterium strain CAR-16.</title>
        <authorList>
            <person name="Chen W.-M."/>
        </authorList>
    </citation>
    <scope>NUCLEOTIDE SEQUENCE [LARGE SCALE GENOMIC DNA]</scope>
    <source>
        <strain evidence="2">LLJ-11</strain>
    </source>
</reference>
<comment type="caution">
    <text evidence="1">The sequence shown here is derived from an EMBL/GenBank/DDBJ whole genome shotgun (WGS) entry which is preliminary data.</text>
</comment>
<protein>
    <submittedName>
        <fullName evidence="1">Uncharacterized protein</fullName>
    </submittedName>
</protein>
<evidence type="ECO:0000313" key="1">
    <source>
        <dbReference type="EMBL" id="RXR16349.1"/>
    </source>
</evidence>
<keyword evidence="2" id="KW-1185">Reference proteome</keyword>
<proteinExistence type="predicted"/>
<gene>
    <name evidence="1" type="ORF">EQG63_11960</name>
</gene>
<organism evidence="1 2">
    <name type="scientific">Flavobacterium amnicola</name>
    <dbReference type="NCBI Taxonomy" id="2506422"/>
    <lineage>
        <taxon>Bacteria</taxon>
        <taxon>Pseudomonadati</taxon>
        <taxon>Bacteroidota</taxon>
        <taxon>Flavobacteriia</taxon>
        <taxon>Flavobacteriales</taxon>
        <taxon>Flavobacteriaceae</taxon>
        <taxon>Flavobacterium</taxon>
    </lineage>
</organism>
<dbReference type="OrthoDB" id="1187827at2"/>
<accession>A0A4Q1K384</accession>